<proteinExistence type="predicted"/>
<evidence type="ECO:0000313" key="3">
    <source>
        <dbReference type="Proteomes" id="UP000199005"/>
    </source>
</evidence>
<dbReference type="PANTHER" id="PTHR47163:SF2">
    <property type="entry name" value="SI:DKEY-17M8.2"/>
    <property type="match status" value="1"/>
</dbReference>
<dbReference type="Pfam" id="PF12762">
    <property type="entry name" value="DDE_Tnp_IS1595"/>
    <property type="match status" value="1"/>
</dbReference>
<dbReference type="InterPro" id="IPR053164">
    <property type="entry name" value="IS1016-like_transposase"/>
</dbReference>
<organism evidence="2 3">
    <name type="scientific">Azotobacter beijerinckii</name>
    <dbReference type="NCBI Taxonomy" id="170623"/>
    <lineage>
        <taxon>Bacteria</taxon>
        <taxon>Pseudomonadati</taxon>
        <taxon>Pseudomonadota</taxon>
        <taxon>Gammaproteobacteria</taxon>
        <taxon>Pseudomonadales</taxon>
        <taxon>Pseudomonadaceae</taxon>
        <taxon>Azotobacter</taxon>
    </lineage>
</organism>
<dbReference type="PANTHER" id="PTHR47163">
    <property type="entry name" value="DDE_TNP_IS1595 DOMAIN-CONTAINING PROTEIN"/>
    <property type="match status" value="1"/>
</dbReference>
<reference evidence="2 3" key="1">
    <citation type="submission" date="2016-10" db="EMBL/GenBank/DDBJ databases">
        <authorList>
            <person name="de Groot N.N."/>
        </authorList>
    </citation>
    <scope>NUCLEOTIDE SEQUENCE [LARGE SCALE GENOMIC DNA]</scope>
    <source>
        <strain evidence="2 3">DSM 1041</strain>
    </source>
</reference>
<evidence type="ECO:0000259" key="1">
    <source>
        <dbReference type="SMART" id="SM01126"/>
    </source>
</evidence>
<evidence type="ECO:0000313" key="2">
    <source>
        <dbReference type="EMBL" id="SEJ01387.1"/>
    </source>
</evidence>
<accession>A0A1H6VI40</accession>
<gene>
    <name evidence="2" type="ORF">SAMN04244579_02794</name>
</gene>
<dbReference type="STRING" id="170623.SAMN04244579_02794"/>
<dbReference type="EMBL" id="FNYO01000032">
    <property type="protein sequence ID" value="SEJ01387.1"/>
    <property type="molecule type" value="Genomic_DNA"/>
</dbReference>
<dbReference type="Proteomes" id="UP000199005">
    <property type="component" value="Unassembled WGS sequence"/>
</dbReference>
<protein>
    <submittedName>
        <fullName evidence="2">ISXO2-like transposase domain-containing protein</fullName>
    </submittedName>
</protein>
<dbReference type="AlphaFoldDB" id="A0A1H6VI40"/>
<dbReference type="SMART" id="SM01126">
    <property type="entry name" value="DDE_Tnp_IS1595"/>
    <property type="match status" value="1"/>
</dbReference>
<feature type="domain" description="ISXO2-like transposase" evidence="1">
    <location>
        <begin position="1"/>
        <end position="113"/>
    </location>
</feature>
<feature type="non-terminal residue" evidence="2">
    <location>
        <position position="1"/>
    </location>
</feature>
<dbReference type="NCBIfam" id="NF033547">
    <property type="entry name" value="transpos_IS1595"/>
    <property type="match status" value="1"/>
</dbReference>
<sequence>IQRGGQVLIRMLVNVQQQTIEPLIQAMIRPGTQVYSDEYGIYGRLCEWGYEHRTVCHSRGEYARDEDGDGFHEVHVNTIEGFWSLLRSWLRPHRGLSQEKLPLYLGFFQFVHNARIRGKGLLQPLLRVLLA</sequence>
<name>A0A1H6VI40_9GAMM</name>
<dbReference type="InterPro" id="IPR024445">
    <property type="entry name" value="Tnp_ISXO2-like"/>
</dbReference>